<name>A0A1H5UIJ6_9BACT</name>
<proteinExistence type="predicted"/>
<evidence type="ECO:0000259" key="3">
    <source>
        <dbReference type="Pfam" id="PF13349"/>
    </source>
</evidence>
<accession>A0A1H5UIJ6</accession>
<dbReference type="PANTHER" id="PTHR34094">
    <property type="match status" value="1"/>
</dbReference>
<protein>
    <submittedName>
        <fullName evidence="4">Putative adhesin</fullName>
    </submittedName>
</protein>
<feature type="domain" description="DUF4097" evidence="3">
    <location>
        <begin position="38"/>
        <end position="281"/>
    </location>
</feature>
<feature type="region of interest" description="Disordered" evidence="1">
    <location>
        <begin position="249"/>
        <end position="284"/>
    </location>
</feature>
<dbReference type="Pfam" id="PF13349">
    <property type="entry name" value="DUF4097"/>
    <property type="match status" value="1"/>
</dbReference>
<sequence>MKIQLLTLAAAFAVSTAAIADANFDRTLTISGQPDLYVSTGSGNIRIHPGSDNQIHITGHVHAGWSAMGDVQARVRRVADNPPIDQSGNTIHIGENTDHNLFNNISIDYEITVPKSTALNLRSGSGDVEVDNVGRYLSGHSGSGNVRAHGLHGAAELQTGSGDIELEDDGGGAVEAKSGSGNIRIHGFDGALRARTGSGDIEGEGRLNGESSVATGSGSVRLRLNPDVHFNLEASTGSGDIRVHFPNAPQQSEHWRHHLTGPVNGGGPALEIHTGSGDVEISPR</sequence>
<dbReference type="AlphaFoldDB" id="A0A1H5UIJ6"/>
<dbReference type="PANTHER" id="PTHR34094:SF1">
    <property type="entry name" value="PROTEIN FAM185A"/>
    <property type="match status" value="1"/>
</dbReference>
<reference evidence="4 5" key="1">
    <citation type="submission" date="2016-10" db="EMBL/GenBank/DDBJ databases">
        <authorList>
            <person name="de Groot N.N."/>
        </authorList>
    </citation>
    <scope>NUCLEOTIDE SEQUENCE [LARGE SCALE GENOMIC DNA]</scope>
    <source>
        <strain evidence="4 5">DSM 22489</strain>
    </source>
</reference>
<keyword evidence="5" id="KW-1185">Reference proteome</keyword>
<dbReference type="OrthoDB" id="113158at2"/>
<evidence type="ECO:0000256" key="2">
    <source>
        <dbReference type="SAM" id="SignalP"/>
    </source>
</evidence>
<feature type="chain" id="PRO_5009286196" evidence="2">
    <location>
        <begin position="21"/>
        <end position="284"/>
    </location>
</feature>
<dbReference type="Proteomes" id="UP000236728">
    <property type="component" value="Unassembled WGS sequence"/>
</dbReference>
<evidence type="ECO:0000256" key="1">
    <source>
        <dbReference type="SAM" id="MobiDB-lite"/>
    </source>
</evidence>
<feature type="signal peptide" evidence="2">
    <location>
        <begin position="1"/>
        <end position="20"/>
    </location>
</feature>
<organism evidence="4 5">
    <name type="scientific">Bryocella elongata</name>
    <dbReference type="NCBI Taxonomy" id="863522"/>
    <lineage>
        <taxon>Bacteria</taxon>
        <taxon>Pseudomonadati</taxon>
        <taxon>Acidobacteriota</taxon>
        <taxon>Terriglobia</taxon>
        <taxon>Terriglobales</taxon>
        <taxon>Acidobacteriaceae</taxon>
        <taxon>Bryocella</taxon>
    </lineage>
</organism>
<feature type="compositionally biased region" description="Polar residues" evidence="1">
    <location>
        <begin position="209"/>
        <end position="218"/>
    </location>
</feature>
<dbReference type="InterPro" id="IPR025164">
    <property type="entry name" value="Toastrack_DUF4097"/>
</dbReference>
<dbReference type="RefSeq" id="WP_103931881.1">
    <property type="nucleotide sequence ID" value="NZ_FNVA01000001.1"/>
</dbReference>
<evidence type="ECO:0000313" key="5">
    <source>
        <dbReference type="Proteomes" id="UP000236728"/>
    </source>
</evidence>
<dbReference type="EMBL" id="FNVA01000001">
    <property type="protein sequence ID" value="SEF74839.1"/>
    <property type="molecule type" value="Genomic_DNA"/>
</dbReference>
<gene>
    <name evidence="4" type="ORF">SAMN05421819_1043</name>
</gene>
<feature type="region of interest" description="Disordered" evidence="1">
    <location>
        <begin position="196"/>
        <end position="218"/>
    </location>
</feature>
<keyword evidence="2" id="KW-0732">Signal</keyword>
<dbReference type="Gene3D" id="2.160.20.120">
    <property type="match status" value="1"/>
</dbReference>
<evidence type="ECO:0000313" key="4">
    <source>
        <dbReference type="EMBL" id="SEF74839.1"/>
    </source>
</evidence>